<organism evidence="2 3">
    <name type="scientific">Arcicella lustrica</name>
    <dbReference type="NCBI Taxonomy" id="2984196"/>
    <lineage>
        <taxon>Bacteria</taxon>
        <taxon>Pseudomonadati</taxon>
        <taxon>Bacteroidota</taxon>
        <taxon>Cytophagia</taxon>
        <taxon>Cytophagales</taxon>
        <taxon>Flectobacillaceae</taxon>
        <taxon>Arcicella</taxon>
    </lineage>
</organism>
<feature type="transmembrane region" description="Helical" evidence="1">
    <location>
        <begin position="39"/>
        <end position="61"/>
    </location>
</feature>
<feature type="transmembrane region" description="Helical" evidence="1">
    <location>
        <begin position="6"/>
        <end position="27"/>
    </location>
</feature>
<gene>
    <name evidence="2" type="ORF">VB798_06295</name>
</gene>
<proteinExistence type="predicted"/>
<feature type="transmembrane region" description="Helical" evidence="1">
    <location>
        <begin position="154"/>
        <end position="174"/>
    </location>
</feature>
<accession>A0ABU5SFY1</accession>
<dbReference type="Proteomes" id="UP001302222">
    <property type="component" value="Unassembled WGS sequence"/>
</dbReference>
<evidence type="ECO:0000256" key="1">
    <source>
        <dbReference type="SAM" id="Phobius"/>
    </source>
</evidence>
<keyword evidence="3" id="KW-1185">Reference proteome</keyword>
<keyword evidence="1" id="KW-1133">Transmembrane helix</keyword>
<protein>
    <recommendedName>
        <fullName evidence="4">DoxX family protein</fullName>
    </recommendedName>
</protein>
<evidence type="ECO:0000313" key="2">
    <source>
        <dbReference type="EMBL" id="MEA5426176.1"/>
    </source>
</evidence>
<keyword evidence="1" id="KW-0812">Transmembrane</keyword>
<dbReference type="EMBL" id="JAYGIM010000004">
    <property type="protein sequence ID" value="MEA5426176.1"/>
    <property type="molecule type" value="Genomic_DNA"/>
</dbReference>
<feature type="transmembrane region" description="Helical" evidence="1">
    <location>
        <begin position="130"/>
        <end position="149"/>
    </location>
</feature>
<feature type="transmembrane region" description="Helical" evidence="1">
    <location>
        <begin position="180"/>
        <end position="199"/>
    </location>
</feature>
<evidence type="ECO:0008006" key="4">
    <source>
        <dbReference type="Google" id="ProtNLM"/>
    </source>
</evidence>
<reference evidence="2 3" key="1">
    <citation type="submission" date="2023-12" db="EMBL/GenBank/DDBJ databases">
        <title>Novel species of the genus Arcicella isolated from rivers.</title>
        <authorList>
            <person name="Lu H."/>
        </authorList>
    </citation>
    <scope>NUCLEOTIDE SEQUENCE [LARGE SCALE GENOMIC DNA]</scope>
    <source>
        <strain evidence="2 3">DC25W</strain>
    </source>
</reference>
<dbReference type="RefSeq" id="WP_323257088.1">
    <property type="nucleotide sequence ID" value="NZ_JAYGIM010000004.1"/>
</dbReference>
<evidence type="ECO:0000313" key="3">
    <source>
        <dbReference type="Proteomes" id="UP001302222"/>
    </source>
</evidence>
<comment type="caution">
    <text evidence="2">The sequence shown here is derived from an EMBL/GenBank/DDBJ whole genome shotgun (WGS) entry which is preliminary data.</text>
</comment>
<sequence length="360" mass="41315">MQLKSFFQKFAACFILGITLSADVLLVGRDKRPIWISPAMVFGLAGLCFFASIIYAIVWYFKTKSKEEDLPQKSQFILDFIRYALAFNVASFGWKKIFGQQFVVPQHIADIPMSQQSGEWLTWFYFGHSYPFACIVASMQIVGSLLFLFRKTQILGLFVLLPVMLNILLINVFYEMNGGALMQSVVLVMAVLYFLLLEWNKLLLFFFQKNEDDASLSVSNNPIKNIVRFSVIVLALLFVYRLENDPKQNEILIGSYDVKSLKVNNKAINVDSCIKDSTLTKIYFDIGDVCVLEFNRSNRRKIGHYDFDIAQKQIKVMFEQSPEKIEVLTAKLIQLEDPQQMLMLAKMGSDSLQITLQKLK</sequence>
<keyword evidence="1" id="KW-0472">Membrane</keyword>
<name>A0ABU5SFY1_9BACT</name>